<protein>
    <recommendedName>
        <fullName evidence="4">Zn(2)-C6 fungal-type domain-containing protein</fullName>
    </recommendedName>
</protein>
<evidence type="ECO:0000256" key="2">
    <source>
        <dbReference type="ARBA" id="ARBA00023242"/>
    </source>
</evidence>
<dbReference type="InterPro" id="IPR001138">
    <property type="entry name" value="Zn2Cys6_DnaBD"/>
</dbReference>
<dbReference type="SUPFAM" id="SSF57701">
    <property type="entry name" value="Zn2/Cys6 DNA-binding domain"/>
    <property type="match status" value="1"/>
</dbReference>
<feature type="region of interest" description="Disordered" evidence="3">
    <location>
        <begin position="100"/>
        <end position="149"/>
    </location>
</feature>
<keyword evidence="2" id="KW-0539">Nucleus</keyword>
<evidence type="ECO:0000313" key="6">
    <source>
        <dbReference type="Proteomes" id="UP001345827"/>
    </source>
</evidence>
<dbReference type="Pfam" id="PF04082">
    <property type="entry name" value="Fungal_trans"/>
    <property type="match status" value="1"/>
</dbReference>
<dbReference type="CDD" id="cd12148">
    <property type="entry name" value="fungal_TF_MHR"/>
    <property type="match status" value="1"/>
</dbReference>
<reference evidence="5 6" key="1">
    <citation type="submission" date="2023-06" db="EMBL/GenBank/DDBJ databases">
        <title>Black Yeasts Isolated from many extreme environments.</title>
        <authorList>
            <person name="Coleine C."/>
            <person name="Stajich J.E."/>
            <person name="Selbmann L."/>
        </authorList>
    </citation>
    <scope>NUCLEOTIDE SEQUENCE [LARGE SCALE GENOMIC DNA]</scope>
    <source>
        <strain evidence="5 6">CCFEE 5887</strain>
    </source>
</reference>
<feature type="compositionally biased region" description="Low complexity" evidence="3">
    <location>
        <begin position="215"/>
        <end position="226"/>
    </location>
</feature>
<accession>A0AAV9QJ74</accession>
<dbReference type="SMART" id="SM00066">
    <property type="entry name" value="GAL4"/>
    <property type="match status" value="1"/>
</dbReference>
<evidence type="ECO:0000259" key="4">
    <source>
        <dbReference type="PROSITE" id="PS50048"/>
    </source>
</evidence>
<proteinExistence type="predicted"/>
<dbReference type="EMBL" id="JAXLQG010000002">
    <property type="protein sequence ID" value="KAK5543393.1"/>
    <property type="molecule type" value="Genomic_DNA"/>
</dbReference>
<dbReference type="PANTHER" id="PTHR31668">
    <property type="entry name" value="GLUCOSE TRANSPORT TRANSCRIPTION REGULATOR RGT1-RELATED-RELATED"/>
    <property type="match status" value="1"/>
</dbReference>
<dbReference type="PROSITE" id="PS50048">
    <property type="entry name" value="ZN2_CY6_FUNGAL_2"/>
    <property type="match status" value="1"/>
</dbReference>
<dbReference type="GO" id="GO:0003677">
    <property type="term" value="F:DNA binding"/>
    <property type="evidence" value="ECO:0007669"/>
    <property type="project" value="InterPro"/>
</dbReference>
<dbReference type="InterPro" id="IPR007219">
    <property type="entry name" value="XnlR_reg_dom"/>
</dbReference>
<dbReference type="CDD" id="cd00067">
    <property type="entry name" value="GAL4"/>
    <property type="match status" value="1"/>
</dbReference>
<dbReference type="AlphaFoldDB" id="A0AAV9QJ74"/>
<dbReference type="InterPro" id="IPR050797">
    <property type="entry name" value="Carb_Metab_Trans_Reg"/>
</dbReference>
<feature type="compositionally biased region" description="Low complexity" evidence="3">
    <location>
        <begin position="238"/>
        <end position="251"/>
    </location>
</feature>
<dbReference type="Gene3D" id="4.10.240.10">
    <property type="entry name" value="Zn(2)-C6 fungal-type DNA-binding domain"/>
    <property type="match status" value="1"/>
</dbReference>
<dbReference type="GO" id="GO:0008270">
    <property type="term" value="F:zinc ion binding"/>
    <property type="evidence" value="ECO:0007669"/>
    <property type="project" value="InterPro"/>
</dbReference>
<keyword evidence="1" id="KW-0479">Metal-binding</keyword>
<evidence type="ECO:0000256" key="3">
    <source>
        <dbReference type="SAM" id="MobiDB-lite"/>
    </source>
</evidence>
<keyword evidence="6" id="KW-1185">Reference proteome</keyword>
<feature type="compositionally biased region" description="Polar residues" evidence="3">
    <location>
        <begin position="100"/>
        <end position="122"/>
    </location>
</feature>
<dbReference type="PROSITE" id="PS00463">
    <property type="entry name" value="ZN2_CY6_FUNGAL_1"/>
    <property type="match status" value="1"/>
</dbReference>
<dbReference type="GO" id="GO:0000981">
    <property type="term" value="F:DNA-binding transcription factor activity, RNA polymerase II-specific"/>
    <property type="evidence" value="ECO:0007669"/>
    <property type="project" value="InterPro"/>
</dbReference>
<dbReference type="InterPro" id="IPR036864">
    <property type="entry name" value="Zn2-C6_fun-type_DNA-bd_sf"/>
</dbReference>
<dbReference type="Pfam" id="PF00172">
    <property type="entry name" value="Zn_clus"/>
    <property type="match status" value="1"/>
</dbReference>
<dbReference type="GO" id="GO:0006351">
    <property type="term" value="P:DNA-templated transcription"/>
    <property type="evidence" value="ECO:0007669"/>
    <property type="project" value="InterPro"/>
</dbReference>
<organism evidence="5 6">
    <name type="scientific">Vermiconidia calcicola</name>
    <dbReference type="NCBI Taxonomy" id="1690605"/>
    <lineage>
        <taxon>Eukaryota</taxon>
        <taxon>Fungi</taxon>
        <taxon>Dikarya</taxon>
        <taxon>Ascomycota</taxon>
        <taxon>Pezizomycotina</taxon>
        <taxon>Dothideomycetes</taxon>
        <taxon>Dothideomycetidae</taxon>
        <taxon>Mycosphaerellales</taxon>
        <taxon>Extremaceae</taxon>
        <taxon>Vermiconidia</taxon>
    </lineage>
</organism>
<dbReference type="Proteomes" id="UP001345827">
    <property type="component" value="Unassembled WGS sequence"/>
</dbReference>
<name>A0AAV9QJ74_9PEZI</name>
<gene>
    <name evidence="5" type="ORF">LTR25_001006</name>
</gene>
<evidence type="ECO:0000313" key="5">
    <source>
        <dbReference type="EMBL" id="KAK5543393.1"/>
    </source>
</evidence>
<evidence type="ECO:0000256" key="1">
    <source>
        <dbReference type="ARBA" id="ARBA00022723"/>
    </source>
</evidence>
<dbReference type="PANTHER" id="PTHR31668:SF29">
    <property type="entry name" value="ZN(2)-C6 FUNGAL-TYPE DOMAIN-CONTAINING PROTEIN"/>
    <property type="match status" value="1"/>
</dbReference>
<feature type="domain" description="Zn(2)-C6 fungal-type" evidence="4">
    <location>
        <begin position="20"/>
        <end position="49"/>
    </location>
</feature>
<comment type="caution">
    <text evidence="5">The sequence shown here is derived from an EMBL/GenBank/DDBJ whole genome shotgun (WGS) entry which is preliminary data.</text>
</comment>
<feature type="region of interest" description="Disordered" evidence="3">
    <location>
        <begin position="209"/>
        <end position="251"/>
    </location>
</feature>
<sequence>MAESNDDHVEGPATPDSLLPCDACRRRKVKCSKTDPCHRCVSSGLRCSRDIARKKRGPKKGSGSVIARLRDEGHQPLPQDGSLPPFDLSQLQLQMPSLSRTISNDSPLGSRLTSPLSSPTHSNRGDPFGPISDPANVPRSVPSLQNGTVFEPTSHTAFAQAGIQFPASWQMQPSELLQFQAPISPSGYMTISDLAQQLFPELPLSLRTVLPPPRSSQHSPSRTSTPLTKPTSLDAVLTNTNGTPSPATTTSSPMPLLGPKFLYRSDSHSSPIEPQIQSLATEFGLSALLMSQCISQYFRHLYSIRPIIHEPSFLSRLHSPDDLSIEEKILILSLCATTVLHAAPQSDLQHDKKLSLGRHFVELCLHLRQVADWAENTTLLSIQASYHIAVALFELKRPRSHAFYLREAVGMALDQGLHLESTYHNMNDVQAICSRRTVALLFITERGLAILRNKPTQITRLPRLSTEYFDETDGIVLAGFSALATLFSILDEKFVRLWSGDPNGEPVDNIASLQHALNEMSFDDTQQGSPGGSFAMTDVQRADVLITHQWLRLIFWQASMRQGLISYSANDPIFSALYPITIAKDLCACVGLDDASSAGSYDAILVHGMGIFEKIFEIAYTLMDALTIANQNWSESWELRCLFNVLSASPNSQSTYVKMLRTKLESERSPPGQSPAYE</sequence>